<dbReference type="InterPro" id="IPR036505">
    <property type="entry name" value="Amidase/PGRP_sf"/>
</dbReference>
<accession>A0A1X9MKL8</accession>
<dbReference type="RefSeq" id="WP_066150769.1">
    <property type="nucleotide sequence ID" value="NZ_CP020814.1"/>
</dbReference>
<dbReference type="InterPro" id="IPR006619">
    <property type="entry name" value="PGRP_domain_met/bac"/>
</dbReference>
<feature type="domain" description="N-acetylmuramoyl-L-alanine amidase" evidence="4">
    <location>
        <begin position="15"/>
        <end position="143"/>
    </location>
</feature>
<keyword evidence="7" id="KW-1185">Reference proteome</keyword>
<dbReference type="GO" id="GO:0008745">
    <property type="term" value="F:N-acetylmuramoyl-L-alanine amidase activity"/>
    <property type="evidence" value="ECO:0007669"/>
    <property type="project" value="InterPro"/>
</dbReference>
<gene>
    <name evidence="6" type="primary">cwlH</name>
    <name evidence="6" type="ORF">BkAM31D_15705</name>
</gene>
<sequence length="411" mass="46268">MNIIDKRRSLASSSSRSYRRRARSAIRNIAIHHSATTSGSAEAFARYHVNQLGWPGIGYHYVVDRDGSISLCHDLEVVSYHVGNSNSFAVGICMVGDFRTQSLPEAQRRSTLNLTRSLMDQLNIPVENVWGHIEFPGYSWKPCPSINMQNFRSWLREEGAELSPIPAPTTTYVAGARQRTLLTRGDQGDDIRALQERLDELGFNPGPIDGIFGPQTADAVMRFQRTASVAVDGIVGPETRRALRDFEHTGEQPEHGSPTDEPDEREEMYQSETRRMLRLLSPMMRGADVQEVQQKVGAATDGIFGPETESRVREFQRREGITVDGIVGPQTWRALDRMNGSSGIRYQRLLSVQTPFIRGEDVKRVQRALNVTVDGIYGPLTERAVRNFQRREGITIDGIVGPQTWRRLFNE</sequence>
<evidence type="ECO:0000256" key="1">
    <source>
        <dbReference type="ARBA" id="ARBA00030881"/>
    </source>
</evidence>
<dbReference type="Gene3D" id="3.40.80.10">
    <property type="entry name" value="Peptidoglycan recognition protein-like"/>
    <property type="match status" value="1"/>
</dbReference>
<dbReference type="GO" id="GO:0008270">
    <property type="term" value="F:zinc ion binding"/>
    <property type="evidence" value="ECO:0007669"/>
    <property type="project" value="InterPro"/>
</dbReference>
<dbReference type="SUPFAM" id="SSF47090">
    <property type="entry name" value="PGBD-like"/>
    <property type="match status" value="3"/>
</dbReference>
<dbReference type="STRING" id="199441.BkAM31D_15705"/>
<dbReference type="InterPro" id="IPR036366">
    <property type="entry name" value="PGBDSf"/>
</dbReference>
<organism evidence="6 7">
    <name type="scientific">Halalkalibacter krulwichiae</name>
    <dbReference type="NCBI Taxonomy" id="199441"/>
    <lineage>
        <taxon>Bacteria</taxon>
        <taxon>Bacillati</taxon>
        <taxon>Bacillota</taxon>
        <taxon>Bacilli</taxon>
        <taxon>Bacillales</taxon>
        <taxon>Bacillaceae</taxon>
        <taxon>Halalkalibacter</taxon>
    </lineage>
</organism>
<dbReference type="KEGG" id="bkw:BkAM31D_15705"/>
<dbReference type="Pfam" id="PF01471">
    <property type="entry name" value="PG_binding_1"/>
    <property type="match status" value="3"/>
</dbReference>
<dbReference type="PANTHER" id="PTHR41533:SF1">
    <property type="entry name" value="L,D-TRANSPEPTIDASE YCBB-RELATED"/>
    <property type="match status" value="1"/>
</dbReference>
<dbReference type="InterPro" id="IPR002477">
    <property type="entry name" value="Peptidoglycan-bd-like"/>
</dbReference>
<evidence type="ECO:0000256" key="2">
    <source>
        <dbReference type="ARBA" id="ARBA00032390"/>
    </source>
</evidence>
<dbReference type="InterPro" id="IPR052905">
    <property type="entry name" value="LD-transpeptidase_YkuD-like"/>
</dbReference>
<dbReference type="SMART" id="SM00701">
    <property type="entry name" value="PGRP"/>
    <property type="match status" value="1"/>
</dbReference>
<evidence type="ECO:0000313" key="6">
    <source>
        <dbReference type="EMBL" id="ARK31182.1"/>
    </source>
</evidence>
<name>A0A1X9MKL8_9BACI</name>
<feature type="domain" description="Peptidoglycan recognition protein family" evidence="5">
    <location>
        <begin position="1"/>
        <end position="119"/>
    </location>
</feature>
<dbReference type="SMART" id="SM00644">
    <property type="entry name" value="Ami_2"/>
    <property type="match status" value="1"/>
</dbReference>
<dbReference type="EMBL" id="CP020814">
    <property type="protein sequence ID" value="ARK31182.1"/>
    <property type="molecule type" value="Genomic_DNA"/>
</dbReference>
<evidence type="ECO:0000313" key="7">
    <source>
        <dbReference type="Proteomes" id="UP000193006"/>
    </source>
</evidence>
<dbReference type="GO" id="GO:0009253">
    <property type="term" value="P:peptidoglycan catabolic process"/>
    <property type="evidence" value="ECO:0007669"/>
    <property type="project" value="InterPro"/>
</dbReference>
<dbReference type="Gene3D" id="1.10.101.10">
    <property type="entry name" value="PGBD-like superfamily/PGBD"/>
    <property type="match status" value="3"/>
</dbReference>
<evidence type="ECO:0000256" key="3">
    <source>
        <dbReference type="SAM" id="MobiDB-lite"/>
    </source>
</evidence>
<evidence type="ECO:0000259" key="4">
    <source>
        <dbReference type="SMART" id="SM00644"/>
    </source>
</evidence>
<dbReference type="Pfam" id="PF01510">
    <property type="entry name" value="Amidase_2"/>
    <property type="match status" value="1"/>
</dbReference>
<evidence type="ECO:0000259" key="5">
    <source>
        <dbReference type="SMART" id="SM00701"/>
    </source>
</evidence>
<reference evidence="6 7" key="1">
    <citation type="submission" date="2017-04" db="EMBL/GenBank/DDBJ databases">
        <title>Bacillus krulwichiae AM31D Genome sequencing and assembly.</title>
        <authorList>
            <person name="Krulwich T.A."/>
            <person name="Anastor L."/>
            <person name="Ehrlich R."/>
            <person name="Ehrlich G.D."/>
            <person name="Janto B."/>
        </authorList>
    </citation>
    <scope>NUCLEOTIDE SEQUENCE [LARGE SCALE GENOMIC DNA]</scope>
    <source>
        <strain evidence="6 7">AM31D</strain>
    </source>
</reference>
<dbReference type="PANTHER" id="PTHR41533">
    <property type="entry name" value="L,D-TRANSPEPTIDASE HI_1667-RELATED"/>
    <property type="match status" value="1"/>
</dbReference>
<dbReference type="AlphaFoldDB" id="A0A1X9MKL8"/>
<dbReference type="SUPFAM" id="SSF55846">
    <property type="entry name" value="N-acetylmuramoyl-L-alanine amidase-like"/>
    <property type="match status" value="1"/>
</dbReference>
<protein>
    <recommendedName>
        <fullName evidence="2">Autolysin</fullName>
    </recommendedName>
    <alternativeName>
        <fullName evidence="1">Cell wall hydrolase</fullName>
    </alternativeName>
</protein>
<feature type="compositionally biased region" description="Basic and acidic residues" evidence="3">
    <location>
        <begin position="245"/>
        <end position="258"/>
    </location>
</feature>
<proteinExistence type="predicted"/>
<dbReference type="InterPro" id="IPR002502">
    <property type="entry name" value="Amidase_domain"/>
</dbReference>
<feature type="region of interest" description="Disordered" evidence="3">
    <location>
        <begin position="245"/>
        <end position="271"/>
    </location>
</feature>
<dbReference type="InterPro" id="IPR036365">
    <property type="entry name" value="PGBD-like_sf"/>
</dbReference>
<keyword evidence="6" id="KW-0378">Hydrolase</keyword>
<dbReference type="Proteomes" id="UP000193006">
    <property type="component" value="Chromosome"/>
</dbReference>
<dbReference type="CDD" id="cd06583">
    <property type="entry name" value="PGRP"/>
    <property type="match status" value="1"/>
</dbReference>